<dbReference type="EMBL" id="MU155218">
    <property type="protein sequence ID" value="KAF9479180.1"/>
    <property type="molecule type" value="Genomic_DNA"/>
</dbReference>
<sequence>MDADSLSQFTQGLDDDFWSAVPTPDSSPAKTESRPPPFSPSSSATLTTLTTPIKFSALKASLS</sequence>
<dbReference type="AlphaFoldDB" id="A0A9P5Z3H4"/>
<proteinExistence type="predicted"/>
<keyword evidence="3" id="KW-1185">Reference proteome</keyword>
<feature type="compositionally biased region" description="Polar residues" evidence="1">
    <location>
        <begin position="1"/>
        <end position="11"/>
    </location>
</feature>
<name>A0A9P5Z3H4_9AGAR</name>
<gene>
    <name evidence="2" type="ORF">BDN70DRAFT_703021</name>
</gene>
<dbReference type="Proteomes" id="UP000807469">
    <property type="component" value="Unassembled WGS sequence"/>
</dbReference>
<feature type="region of interest" description="Disordered" evidence="1">
    <location>
        <begin position="1"/>
        <end position="45"/>
    </location>
</feature>
<evidence type="ECO:0000256" key="1">
    <source>
        <dbReference type="SAM" id="MobiDB-lite"/>
    </source>
</evidence>
<comment type="caution">
    <text evidence="2">The sequence shown here is derived from an EMBL/GenBank/DDBJ whole genome shotgun (WGS) entry which is preliminary data.</text>
</comment>
<reference evidence="2" key="1">
    <citation type="submission" date="2020-11" db="EMBL/GenBank/DDBJ databases">
        <authorList>
            <consortium name="DOE Joint Genome Institute"/>
            <person name="Ahrendt S."/>
            <person name="Riley R."/>
            <person name="Andreopoulos W."/>
            <person name="Labutti K."/>
            <person name="Pangilinan J."/>
            <person name="Ruiz-Duenas F.J."/>
            <person name="Barrasa J.M."/>
            <person name="Sanchez-Garcia M."/>
            <person name="Camarero S."/>
            <person name="Miyauchi S."/>
            <person name="Serrano A."/>
            <person name="Linde D."/>
            <person name="Babiker R."/>
            <person name="Drula E."/>
            <person name="Ayuso-Fernandez I."/>
            <person name="Pacheco R."/>
            <person name="Padilla G."/>
            <person name="Ferreira P."/>
            <person name="Barriuso J."/>
            <person name="Kellner H."/>
            <person name="Castanera R."/>
            <person name="Alfaro M."/>
            <person name="Ramirez L."/>
            <person name="Pisabarro A.G."/>
            <person name="Kuo A."/>
            <person name="Tritt A."/>
            <person name="Lipzen A."/>
            <person name="He G."/>
            <person name="Yan M."/>
            <person name="Ng V."/>
            <person name="Cullen D."/>
            <person name="Martin F."/>
            <person name="Rosso M.-N."/>
            <person name="Henrissat B."/>
            <person name="Hibbett D."/>
            <person name="Martinez A.T."/>
            <person name="Grigoriev I.V."/>
        </authorList>
    </citation>
    <scope>NUCLEOTIDE SEQUENCE</scope>
    <source>
        <strain evidence="2">CIRM-BRFM 674</strain>
    </source>
</reference>
<evidence type="ECO:0000313" key="3">
    <source>
        <dbReference type="Proteomes" id="UP000807469"/>
    </source>
</evidence>
<protein>
    <submittedName>
        <fullName evidence="2">Uncharacterized protein</fullName>
    </submittedName>
</protein>
<accession>A0A9P5Z3H4</accession>
<evidence type="ECO:0000313" key="2">
    <source>
        <dbReference type="EMBL" id="KAF9479180.1"/>
    </source>
</evidence>
<organism evidence="2 3">
    <name type="scientific">Pholiota conissans</name>
    <dbReference type="NCBI Taxonomy" id="109636"/>
    <lineage>
        <taxon>Eukaryota</taxon>
        <taxon>Fungi</taxon>
        <taxon>Dikarya</taxon>
        <taxon>Basidiomycota</taxon>
        <taxon>Agaricomycotina</taxon>
        <taxon>Agaricomycetes</taxon>
        <taxon>Agaricomycetidae</taxon>
        <taxon>Agaricales</taxon>
        <taxon>Agaricineae</taxon>
        <taxon>Strophariaceae</taxon>
        <taxon>Pholiota</taxon>
    </lineage>
</organism>